<name>A0A8T1V6B2_9STRA</name>
<dbReference type="Proteomes" id="UP000694044">
    <property type="component" value="Unassembled WGS sequence"/>
</dbReference>
<protein>
    <recommendedName>
        <fullName evidence="3">FLZ-type domain-containing protein</fullName>
    </recommendedName>
</protein>
<proteinExistence type="predicted"/>
<organism evidence="1 2">
    <name type="scientific">Phytophthora pseudosyringae</name>
    <dbReference type="NCBI Taxonomy" id="221518"/>
    <lineage>
        <taxon>Eukaryota</taxon>
        <taxon>Sar</taxon>
        <taxon>Stramenopiles</taxon>
        <taxon>Oomycota</taxon>
        <taxon>Peronosporomycetes</taxon>
        <taxon>Peronosporales</taxon>
        <taxon>Peronosporaceae</taxon>
        <taxon>Phytophthora</taxon>
    </lineage>
</organism>
<evidence type="ECO:0008006" key="3">
    <source>
        <dbReference type="Google" id="ProtNLM"/>
    </source>
</evidence>
<keyword evidence="2" id="KW-1185">Reference proteome</keyword>
<accession>A0A8T1V6B2</accession>
<evidence type="ECO:0000313" key="1">
    <source>
        <dbReference type="EMBL" id="KAG7375883.1"/>
    </source>
</evidence>
<dbReference type="AlphaFoldDB" id="A0A8T1V6B2"/>
<comment type="caution">
    <text evidence="1">The sequence shown here is derived from an EMBL/GenBank/DDBJ whole genome shotgun (WGS) entry which is preliminary data.</text>
</comment>
<reference evidence="1" key="1">
    <citation type="submission" date="2021-02" db="EMBL/GenBank/DDBJ databases">
        <authorList>
            <person name="Palmer J.M."/>
        </authorList>
    </citation>
    <scope>NUCLEOTIDE SEQUENCE</scope>
    <source>
        <strain evidence="1">SCRP734</strain>
    </source>
</reference>
<evidence type="ECO:0000313" key="2">
    <source>
        <dbReference type="Proteomes" id="UP000694044"/>
    </source>
</evidence>
<sequence>MTQLGSSAGRLDFKCNFDRDHTSTEFRIPHDPTGLQERPGLGEAAGEVLARSYPTTIGRQASATIAIPNSLASSAPSSMSTVRTRPQRIRRHSVNDSGAGRFCSLDCKTNFEYLAQLQEMVCVELLLGVGLASSGLLDDEDDGNCLAEEVN</sequence>
<dbReference type="EMBL" id="JAGDFM010000889">
    <property type="protein sequence ID" value="KAG7375883.1"/>
    <property type="molecule type" value="Genomic_DNA"/>
</dbReference>
<gene>
    <name evidence="1" type="ORF">PHYPSEUDO_014920</name>
</gene>